<dbReference type="SUPFAM" id="SSF52540">
    <property type="entry name" value="P-loop containing nucleoside triphosphate hydrolases"/>
    <property type="match status" value="1"/>
</dbReference>
<accession>A0A8J2XIX8</accession>
<dbReference type="GO" id="GO:0005524">
    <property type="term" value="F:ATP binding"/>
    <property type="evidence" value="ECO:0007669"/>
    <property type="project" value="InterPro"/>
</dbReference>
<name>A0A8J2XIX8_9MICO</name>
<dbReference type="InterPro" id="IPR027417">
    <property type="entry name" value="P-loop_NTPase"/>
</dbReference>
<gene>
    <name evidence="3" type="ORF">GCM10011333_21490</name>
</gene>
<organism evidence="3 4">
    <name type="scientific">Sediminivirga luteola</name>
    <dbReference type="NCBI Taxonomy" id="1774748"/>
    <lineage>
        <taxon>Bacteria</taxon>
        <taxon>Bacillati</taxon>
        <taxon>Actinomycetota</taxon>
        <taxon>Actinomycetes</taxon>
        <taxon>Micrococcales</taxon>
        <taxon>Brevibacteriaceae</taxon>
        <taxon>Sediminivirga</taxon>
    </lineage>
</organism>
<dbReference type="PROSITE" id="PS51192">
    <property type="entry name" value="HELICASE_ATP_BIND_1"/>
    <property type="match status" value="1"/>
</dbReference>
<keyword evidence="1" id="KW-0812">Transmembrane</keyword>
<dbReference type="GO" id="GO:0005829">
    <property type="term" value="C:cytosol"/>
    <property type="evidence" value="ECO:0007669"/>
    <property type="project" value="TreeGrafter"/>
</dbReference>
<evidence type="ECO:0000256" key="1">
    <source>
        <dbReference type="SAM" id="Phobius"/>
    </source>
</evidence>
<dbReference type="RefSeq" id="WP_188550880.1">
    <property type="nucleotide sequence ID" value="NZ_BMFY01000008.1"/>
</dbReference>
<dbReference type="SMART" id="SM00487">
    <property type="entry name" value="DEXDc"/>
    <property type="match status" value="1"/>
</dbReference>
<dbReference type="InterPro" id="IPR050742">
    <property type="entry name" value="Helicase_Restrict-Modif_Enz"/>
</dbReference>
<comment type="caution">
    <text evidence="3">The sequence shown here is derived from an EMBL/GenBank/DDBJ whole genome shotgun (WGS) entry which is preliminary data.</text>
</comment>
<reference evidence="3" key="1">
    <citation type="journal article" date="2014" name="Int. J. Syst. Evol. Microbiol.">
        <title>Complete genome sequence of Corynebacterium casei LMG S-19264T (=DSM 44701T), isolated from a smear-ripened cheese.</title>
        <authorList>
            <consortium name="US DOE Joint Genome Institute (JGI-PGF)"/>
            <person name="Walter F."/>
            <person name="Albersmeier A."/>
            <person name="Kalinowski J."/>
            <person name="Ruckert C."/>
        </authorList>
    </citation>
    <scope>NUCLEOTIDE SEQUENCE</scope>
    <source>
        <strain evidence="3">CGMCC 1.12785</strain>
    </source>
</reference>
<reference evidence="3" key="2">
    <citation type="submission" date="2020-09" db="EMBL/GenBank/DDBJ databases">
        <authorList>
            <person name="Sun Q."/>
            <person name="Zhou Y."/>
        </authorList>
    </citation>
    <scope>NUCLEOTIDE SEQUENCE</scope>
    <source>
        <strain evidence="3">CGMCC 1.12785</strain>
    </source>
</reference>
<sequence length="892" mass="95782">MPAQTGTGLLHLNPPLRRHQREALRAWRRAHDSGARRSWIVLPPGAGKTRVGVEAVRASGRKGVVFSPNTAIQAQWAAADPALRSLTYQSLAVFDAEREDRNGDDDDGGGSELSRLHPNGLRLVEELAAAGDLMLVLDECHHLLRTWGRLLAEVLQRLPQAHVLGLTATPAASMTAAEAALEADLFGGVTYQAQIPEVVREGDLAPYLELPWLTTPTPTERDWLRRHDARVQEFLAHLGDPEIASVPLLESLDALTAGTRWADLEAAEPELADAVARLAHAGTARLPEDAVLRERHRQDPGVADWMRILEHWLKPLNESGDGDDPRDRALIDEVAGLLPSLGYRWTRRGIVRSTPTADRVLARSGAKARATADILGHESATLGEELRGLVLCDFESAATLPRTLHEVVDPAGGSARAVLRALLDDPATAELRPLLVTARTVAGEERTLRALAAFAKDRLPEHTAAALVVEHSAGSPTLEGWNARQWVPVITEFFARGGSRVLIGTRGLLGEGWDARCVNTLIDLTSATTPTAIVQMRGRALRLDPAQPGKVAAIWTVTTLAEGLLADGDWQRLVRKHDGHLAPDSTGELVDGVAHLDDGFSAHHPPAPDLNDEVNARAVRRSQRREEAARLWRSALAAGTHQVSVVRARERHRAARAGTDGGRPVQPVPRTAPSPIWRVARISVPVLAALALILVLAGFPAAGAGALGACLVAGTAVLVQVRRRHLELARPPGIVAVAAAVAEAMHEAGLLSRGAEAISARFGGSEGELRCRMTGVPAEESARFAAALDEAVQPLSSPRYIVSRSTVAAPTAWAAMRATLSGRDGQASTWHPVPAELAGRRETAELYLRAWRRWVGEGELLYAKSPEGAGVVAAARGDDPWQVSTAIRLHWA</sequence>
<dbReference type="GO" id="GO:0003677">
    <property type="term" value="F:DNA binding"/>
    <property type="evidence" value="ECO:0007669"/>
    <property type="project" value="InterPro"/>
</dbReference>
<evidence type="ECO:0000259" key="2">
    <source>
        <dbReference type="PROSITE" id="PS51192"/>
    </source>
</evidence>
<evidence type="ECO:0000313" key="3">
    <source>
        <dbReference type="EMBL" id="GGA18042.1"/>
    </source>
</evidence>
<dbReference type="GO" id="GO:0016787">
    <property type="term" value="F:hydrolase activity"/>
    <property type="evidence" value="ECO:0007669"/>
    <property type="project" value="InterPro"/>
</dbReference>
<dbReference type="InterPro" id="IPR006935">
    <property type="entry name" value="Helicase/UvrB_N"/>
</dbReference>
<keyword evidence="1" id="KW-0472">Membrane</keyword>
<protein>
    <recommendedName>
        <fullName evidence="2">Helicase ATP-binding domain-containing protein</fullName>
    </recommendedName>
</protein>
<dbReference type="PANTHER" id="PTHR47396:SF1">
    <property type="entry name" value="ATP-DEPENDENT HELICASE IRC3-RELATED"/>
    <property type="match status" value="1"/>
</dbReference>
<keyword evidence="4" id="KW-1185">Reference proteome</keyword>
<dbReference type="Pfam" id="PF04851">
    <property type="entry name" value="ResIII"/>
    <property type="match status" value="1"/>
</dbReference>
<dbReference type="PANTHER" id="PTHR47396">
    <property type="entry name" value="TYPE I RESTRICTION ENZYME ECOKI R PROTEIN"/>
    <property type="match status" value="1"/>
</dbReference>
<dbReference type="InterPro" id="IPR014001">
    <property type="entry name" value="Helicase_ATP-bd"/>
</dbReference>
<dbReference type="Gene3D" id="3.40.50.300">
    <property type="entry name" value="P-loop containing nucleotide triphosphate hydrolases"/>
    <property type="match status" value="2"/>
</dbReference>
<dbReference type="AlphaFoldDB" id="A0A8J2XIX8"/>
<dbReference type="EMBL" id="BMFY01000008">
    <property type="protein sequence ID" value="GGA18042.1"/>
    <property type="molecule type" value="Genomic_DNA"/>
</dbReference>
<proteinExistence type="predicted"/>
<feature type="transmembrane region" description="Helical" evidence="1">
    <location>
        <begin position="686"/>
        <end position="719"/>
    </location>
</feature>
<keyword evidence="1" id="KW-1133">Transmembrane helix</keyword>
<evidence type="ECO:0000313" key="4">
    <source>
        <dbReference type="Proteomes" id="UP000616114"/>
    </source>
</evidence>
<dbReference type="Proteomes" id="UP000616114">
    <property type="component" value="Unassembled WGS sequence"/>
</dbReference>
<feature type="domain" description="Helicase ATP-binding" evidence="2">
    <location>
        <begin position="29"/>
        <end position="188"/>
    </location>
</feature>